<proteinExistence type="predicted"/>
<dbReference type="Gene3D" id="1.50.10.20">
    <property type="match status" value="1"/>
</dbReference>
<dbReference type="KEGG" id="dori:FH5T_20460"/>
<dbReference type="InterPro" id="IPR012878">
    <property type="entry name" value="Beta-AFase-like_GH127_cat"/>
</dbReference>
<feature type="domain" description="Spermatogenesis-associated protein 20-like TRX" evidence="1">
    <location>
        <begin position="6"/>
        <end position="159"/>
    </location>
</feature>
<dbReference type="AlphaFoldDB" id="X5E3K6"/>
<dbReference type="PANTHER" id="PTHR42899:SF1">
    <property type="entry name" value="SPERMATOGENESIS-ASSOCIATED PROTEIN 20"/>
    <property type="match status" value="1"/>
</dbReference>
<dbReference type="InterPro" id="IPR008928">
    <property type="entry name" value="6-hairpin_glycosidase_sf"/>
</dbReference>
<dbReference type="PANTHER" id="PTHR42899">
    <property type="entry name" value="SPERMATOGENESIS-ASSOCIATED PROTEIN 20"/>
    <property type="match status" value="1"/>
</dbReference>
<keyword evidence="5" id="KW-1185">Reference proteome</keyword>
<evidence type="ECO:0000313" key="5">
    <source>
        <dbReference type="Proteomes" id="UP000023772"/>
    </source>
</evidence>
<reference evidence="3 5" key="1">
    <citation type="submission" date="2014-03" db="EMBL/GenBank/DDBJ databases">
        <title>Complete genome sequence of a deeply braunched marine Bacteroidia bacterium Draconibacterium orientale type strain FH5T.</title>
        <authorList>
            <person name="Li X."/>
            <person name="Wang X."/>
            <person name="Xie Z."/>
            <person name="Du Z."/>
            <person name="Chen G."/>
        </authorList>
    </citation>
    <scope>NUCLEOTIDE SEQUENCE [LARGE SCALE GENOMIC DNA]</scope>
    <source>
        <strain evidence="3 5">FH5</strain>
    </source>
</reference>
<dbReference type="Pfam" id="PF07944">
    <property type="entry name" value="Beta-AFase-like_GH127_cat"/>
    <property type="match status" value="1"/>
</dbReference>
<dbReference type="STRING" id="1168034.FH5T_20460"/>
<accession>X5E3K6</accession>
<dbReference type="GO" id="GO:0005975">
    <property type="term" value="P:carbohydrate metabolic process"/>
    <property type="evidence" value="ECO:0007669"/>
    <property type="project" value="InterPro"/>
</dbReference>
<dbReference type="OrthoDB" id="9762614at2"/>
<evidence type="ECO:0000259" key="1">
    <source>
        <dbReference type="Pfam" id="PF03190"/>
    </source>
</evidence>
<name>X5E3K6_9BACT</name>
<feature type="domain" description="Non-reducing end beta-L-arabinofuranosidase-like GH127 catalytic" evidence="2">
    <location>
        <begin position="420"/>
        <end position="579"/>
    </location>
</feature>
<dbReference type="eggNOG" id="COG1331">
    <property type="taxonomic scope" value="Bacteria"/>
</dbReference>
<protein>
    <submittedName>
        <fullName evidence="3">Thioredoxin</fullName>
    </submittedName>
</protein>
<dbReference type="EMBL" id="FOHT01000011">
    <property type="protein sequence ID" value="SET36387.1"/>
    <property type="molecule type" value="Genomic_DNA"/>
</dbReference>
<dbReference type="HOGENOM" id="CLU_014051_4_2_10"/>
<organism evidence="4 6">
    <name type="scientific">Draconibacterium orientale</name>
    <dbReference type="NCBI Taxonomy" id="1168034"/>
    <lineage>
        <taxon>Bacteria</taxon>
        <taxon>Pseudomonadati</taxon>
        <taxon>Bacteroidota</taxon>
        <taxon>Bacteroidia</taxon>
        <taxon>Marinilabiliales</taxon>
        <taxon>Prolixibacteraceae</taxon>
        <taxon>Draconibacterium</taxon>
    </lineage>
</organism>
<dbReference type="SUPFAM" id="SSF48208">
    <property type="entry name" value="Six-hairpin glycosidases"/>
    <property type="match status" value="1"/>
</dbReference>
<dbReference type="InterPro" id="IPR036249">
    <property type="entry name" value="Thioredoxin-like_sf"/>
</dbReference>
<dbReference type="InterPro" id="IPR004879">
    <property type="entry name" value="Ssp411-like_TRX"/>
</dbReference>
<gene>
    <name evidence="3" type="ORF">FH5T_20460</name>
    <name evidence="4" type="ORF">SAMN05444285_11187</name>
</gene>
<dbReference type="Pfam" id="PF03190">
    <property type="entry name" value="Thioredox_DsbH"/>
    <property type="match status" value="1"/>
</dbReference>
<dbReference type="Proteomes" id="UP000181981">
    <property type="component" value="Unassembled WGS sequence"/>
</dbReference>
<evidence type="ECO:0000313" key="4">
    <source>
        <dbReference type="EMBL" id="SET36387.1"/>
    </source>
</evidence>
<sequence>MIMPHTNALIDATSPYLLQHAHNPVNWQVWSEELIEKAKAEDKLILVSIGYAACHWCHVMEHESFEDEKVAAVMNENFVCIKVDREERPDVDHYYMSAVQLMGQQGGWPLNVIALPDGRPIWGGTYFPKETWVENLKTIAAFYKGKQNKAEEFATRLQQGIHQVSLMPEVETAETFGPELLKNGVNGWKKYFDYKEGGRTGAPKFPMPVNLDFLLYYGFMNSDEEVLRFVETSLLKMARGGIYDQVGGGFARYSVDEKWKVPHFEKMLYDNGQLISVYSKAFQQFKNEEFKTVVYETIAFSERELMDESGAFYSSLDADSEGVEGKFYVWRKDELFEVLEEEYDLFADYFNVNGKGFWEHNNYILLRDRSNEAFAEKHGLSLNQLEVKVGKWKYALLKARSKRVRPGLDDKTLTSWNALMQKGLTDAYKAFGNEEFLSLAIKNADFIENNLIREDGQLYHSWKNDFTSIDAFLEDYALLIEAFLALYEVSGDEKWLALADKLVDYVFAHFYDEEKRLFYFNRFNADAVITNHFQKEDNVIPAANSVMANNLHRLYLIHGKPEFLETAKKMLQYITSHFTNYPMAYANWGTLLLKLTAPYFEVAVCGINSRLLIDKLQKGFYPHVLWAFNEQESEVALLKDRFDQSRDLIYVCKNGTCNLPVEDVNEAAKKLSIK</sequence>
<dbReference type="InterPro" id="IPR024705">
    <property type="entry name" value="Ssp411"/>
</dbReference>
<dbReference type="CDD" id="cd02955">
    <property type="entry name" value="SSP411"/>
    <property type="match status" value="1"/>
</dbReference>
<dbReference type="PIRSF" id="PIRSF006402">
    <property type="entry name" value="UCP006402_thioredoxin"/>
    <property type="match status" value="1"/>
</dbReference>
<evidence type="ECO:0000259" key="2">
    <source>
        <dbReference type="Pfam" id="PF07944"/>
    </source>
</evidence>
<dbReference type="Proteomes" id="UP000023772">
    <property type="component" value="Chromosome"/>
</dbReference>
<dbReference type="EMBL" id="CP007451">
    <property type="protein sequence ID" value="AHW61186.1"/>
    <property type="molecule type" value="Genomic_DNA"/>
</dbReference>
<evidence type="ECO:0000313" key="6">
    <source>
        <dbReference type="Proteomes" id="UP000181981"/>
    </source>
</evidence>
<dbReference type="SUPFAM" id="SSF52833">
    <property type="entry name" value="Thioredoxin-like"/>
    <property type="match status" value="1"/>
</dbReference>
<evidence type="ECO:0000313" key="3">
    <source>
        <dbReference type="EMBL" id="AHW61186.1"/>
    </source>
</evidence>
<dbReference type="Gene3D" id="3.40.30.10">
    <property type="entry name" value="Glutaredoxin"/>
    <property type="match status" value="1"/>
</dbReference>
<reference evidence="4 6" key="2">
    <citation type="submission" date="2016-10" db="EMBL/GenBank/DDBJ databases">
        <authorList>
            <person name="de Groot N.N."/>
        </authorList>
    </citation>
    <scope>NUCLEOTIDE SEQUENCE [LARGE SCALE GENOMIC DNA]</scope>
    <source>
        <strain evidence="4 6">DSM 25947</strain>
    </source>
</reference>